<keyword evidence="4" id="KW-0238">DNA-binding</keyword>
<evidence type="ECO:0000256" key="1">
    <source>
        <dbReference type="ARBA" id="ARBA00004123"/>
    </source>
</evidence>
<gene>
    <name evidence="9" type="ORF">HAX54_027758</name>
</gene>
<dbReference type="Gene3D" id="3.30.730.10">
    <property type="entry name" value="AP2/ERF domain"/>
    <property type="match status" value="1"/>
</dbReference>
<evidence type="ECO:0000259" key="8">
    <source>
        <dbReference type="PROSITE" id="PS51032"/>
    </source>
</evidence>
<dbReference type="SUPFAM" id="SSF54171">
    <property type="entry name" value="DNA-binding domain"/>
    <property type="match status" value="1"/>
</dbReference>
<comment type="caution">
    <text evidence="9">The sequence shown here is derived from an EMBL/GenBank/DDBJ whole genome shotgun (WGS) entry which is preliminary data.</text>
</comment>
<evidence type="ECO:0000256" key="5">
    <source>
        <dbReference type="ARBA" id="ARBA00023163"/>
    </source>
</evidence>
<keyword evidence="2" id="KW-0936">Ethylene signaling pathway</keyword>
<protein>
    <recommendedName>
        <fullName evidence="8">AP2/ERF domain-containing protein</fullName>
    </recommendedName>
</protein>
<evidence type="ECO:0000256" key="2">
    <source>
        <dbReference type="ARBA" id="ARBA00022745"/>
    </source>
</evidence>
<evidence type="ECO:0000256" key="3">
    <source>
        <dbReference type="ARBA" id="ARBA00023015"/>
    </source>
</evidence>
<name>A0ABS8V5L7_DATST</name>
<dbReference type="EMBL" id="JACEIK010003386">
    <property type="protein sequence ID" value="MCD9641543.1"/>
    <property type="molecule type" value="Genomic_DNA"/>
</dbReference>
<dbReference type="InterPro" id="IPR036955">
    <property type="entry name" value="AP2/ERF_dom_sf"/>
</dbReference>
<feature type="region of interest" description="Disordered" evidence="7">
    <location>
        <begin position="1"/>
        <end position="39"/>
    </location>
</feature>
<dbReference type="InterPro" id="IPR016177">
    <property type="entry name" value="DNA-bd_dom_sf"/>
</dbReference>
<dbReference type="InterPro" id="IPR001471">
    <property type="entry name" value="AP2/ERF_dom"/>
</dbReference>
<reference evidence="9 10" key="1">
    <citation type="journal article" date="2021" name="BMC Genomics">
        <title>Datura genome reveals duplications of psychoactive alkaloid biosynthetic genes and high mutation rate following tissue culture.</title>
        <authorList>
            <person name="Rajewski A."/>
            <person name="Carter-House D."/>
            <person name="Stajich J."/>
            <person name="Litt A."/>
        </authorList>
    </citation>
    <scope>NUCLEOTIDE SEQUENCE [LARGE SCALE GENOMIC DNA]</scope>
    <source>
        <strain evidence="9">AR-01</strain>
    </source>
</reference>
<dbReference type="PANTHER" id="PTHR31677:SF118">
    <property type="entry name" value="OS04G0399800 PROTEIN"/>
    <property type="match status" value="1"/>
</dbReference>
<keyword evidence="5" id="KW-0804">Transcription</keyword>
<accession>A0ABS8V5L7</accession>
<keyword evidence="6" id="KW-0539">Nucleus</keyword>
<keyword evidence="3" id="KW-0805">Transcription regulation</keyword>
<sequence length="287" mass="32214">MDFIKSSTTCSSTNKSTKSRKNIGVRMENKRQRRNNNSNNSRAIFDIWVEAAPRGRYAAEIRDPNTKERHWLGTFDTAEEAALAYDRAAIAHAPNNKSNKPTRTNFVYSDMPRGNSVTCIVSPDEEYQHQQLQQHAYWSLVVTVEILHYHSTITPTTTCIWKTITGTSSSNTMSTELPPLPEDITSSTGNSYYFSDQSSHQFPTTEMGYNSSNNLLNEMIIGTNNEYQYGEVFGGGSTITTTNSTTTTTTAGSFNYFGFDDCLQPLQCSSNNMQDESNNNSMGYWFS</sequence>
<comment type="subcellular location">
    <subcellularLocation>
        <location evidence="1">Nucleus</location>
    </subcellularLocation>
</comment>
<organism evidence="9 10">
    <name type="scientific">Datura stramonium</name>
    <name type="common">Jimsonweed</name>
    <name type="synonym">Common thornapple</name>
    <dbReference type="NCBI Taxonomy" id="4076"/>
    <lineage>
        <taxon>Eukaryota</taxon>
        <taxon>Viridiplantae</taxon>
        <taxon>Streptophyta</taxon>
        <taxon>Embryophyta</taxon>
        <taxon>Tracheophyta</taxon>
        <taxon>Spermatophyta</taxon>
        <taxon>Magnoliopsida</taxon>
        <taxon>eudicotyledons</taxon>
        <taxon>Gunneridae</taxon>
        <taxon>Pentapetalae</taxon>
        <taxon>asterids</taxon>
        <taxon>lamiids</taxon>
        <taxon>Solanales</taxon>
        <taxon>Solanaceae</taxon>
        <taxon>Solanoideae</taxon>
        <taxon>Datureae</taxon>
        <taxon>Datura</taxon>
    </lineage>
</organism>
<evidence type="ECO:0000256" key="7">
    <source>
        <dbReference type="SAM" id="MobiDB-lite"/>
    </source>
</evidence>
<proteinExistence type="predicted"/>
<feature type="compositionally biased region" description="Low complexity" evidence="7">
    <location>
        <begin position="1"/>
        <end position="16"/>
    </location>
</feature>
<feature type="domain" description="AP2/ERF" evidence="8">
    <location>
        <begin position="21"/>
        <end position="107"/>
    </location>
</feature>
<evidence type="ECO:0000256" key="4">
    <source>
        <dbReference type="ARBA" id="ARBA00023125"/>
    </source>
</evidence>
<dbReference type="Proteomes" id="UP000823775">
    <property type="component" value="Unassembled WGS sequence"/>
</dbReference>
<keyword evidence="10" id="KW-1185">Reference proteome</keyword>
<dbReference type="PROSITE" id="PS51032">
    <property type="entry name" value="AP2_ERF"/>
    <property type="match status" value="1"/>
</dbReference>
<dbReference type="CDD" id="cd00018">
    <property type="entry name" value="AP2"/>
    <property type="match status" value="1"/>
</dbReference>
<evidence type="ECO:0000256" key="6">
    <source>
        <dbReference type="ARBA" id="ARBA00023242"/>
    </source>
</evidence>
<evidence type="ECO:0000313" key="9">
    <source>
        <dbReference type="EMBL" id="MCD9641543.1"/>
    </source>
</evidence>
<dbReference type="Pfam" id="PF00847">
    <property type="entry name" value="AP2"/>
    <property type="match status" value="1"/>
</dbReference>
<dbReference type="SMART" id="SM00380">
    <property type="entry name" value="AP2"/>
    <property type="match status" value="1"/>
</dbReference>
<dbReference type="PANTHER" id="PTHR31677">
    <property type="entry name" value="AP2 DOMAIN CLASS TRANSCRIPTION FACTOR"/>
    <property type="match status" value="1"/>
</dbReference>
<evidence type="ECO:0000313" key="10">
    <source>
        <dbReference type="Proteomes" id="UP000823775"/>
    </source>
</evidence>